<evidence type="ECO:0008006" key="2">
    <source>
        <dbReference type="Google" id="ProtNLM"/>
    </source>
</evidence>
<dbReference type="GO" id="GO:0042781">
    <property type="term" value="F:3'-tRNA processing endoribonuclease activity"/>
    <property type="evidence" value="ECO:0007669"/>
    <property type="project" value="TreeGrafter"/>
</dbReference>
<dbReference type="NCBIfam" id="NF002558">
    <property type="entry name" value="PRK02126.1"/>
    <property type="match status" value="1"/>
</dbReference>
<protein>
    <recommendedName>
        <fullName evidence="2">Metallo-beta-lactamase domain-containing protein</fullName>
    </recommendedName>
</protein>
<name>A0A0F9F6J5_9ZZZZ</name>
<organism evidence="1">
    <name type="scientific">marine sediment metagenome</name>
    <dbReference type="NCBI Taxonomy" id="412755"/>
    <lineage>
        <taxon>unclassified sequences</taxon>
        <taxon>metagenomes</taxon>
        <taxon>ecological metagenomes</taxon>
    </lineage>
</organism>
<dbReference type="PANTHER" id="PTHR46018">
    <property type="entry name" value="ZINC PHOSPHODIESTERASE ELAC PROTEIN 1"/>
    <property type="match status" value="1"/>
</dbReference>
<evidence type="ECO:0000313" key="1">
    <source>
        <dbReference type="EMBL" id="KKL46697.1"/>
    </source>
</evidence>
<sequence length="322" mass="37000">MFDLGDICSLLPRDILKITHVFITHTHMDHFIGFDRLLRIFLGREKILYFYGPKGFLKNVEGKLSGYEWNLVENYAYRLIIHLTEVDSDHLISKNYLCQNRFISTNPVVKQPFCSTIYQEPGLSVSTVILDHSIPCLGFSIKERFHVNIKKEAVLSLGLEIGPWLKRFKNALLNQTNLDEEFEVRSGDNNSIKIRYRLGDLVDRIALITPGQKVTYIADVVYNKENADKIIAFSKESDHLFIEGAFLESHKDIAKKKLHLTARQAGTIAGLARVKQFTLFHISPRYTGMEALFQKEAMTAYEKAKGRITKVENLKNDMTHFT</sequence>
<dbReference type="EMBL" id="LAZR01033934">
    <property type="protein sequence ID" value="KKL46697.1"/>
    <property type="molecule type" value="Genomic_DNA"/>
</dbReference>
<dbReference type="AlphaFoldDB" id="A0A0F9F6J5"/>
<dbReference type="PANTHER" id="PTHR46018:SF2">
    <property type="entry name" value="ZINC PHOSPHODIESTERASE ELAC PROTEIN 1"/>
    <property type="match status" value="1"/>
</dbReference>
<proteinExistence type="predicted"/>
<dbReference type="SUPFAM" id="SSF56281">
    <property type="entry name" value="Metallo-hydrolase/oxidoreductase"/>
    <property type="match status" value="1"/>
</dbReference>
<dbReference type="Gene3D" id="3.60.15.10">
    <property type="entry name" value="Ribonuclease Z/Hydroxyacylglutathione hydrolase-like"/>
    <property type="match status" value="1"/>
</dbReference>
<comment type="caution">
    <text evidence="1">The sequence shown here is derived from an EMBL/GenBank/DDBJ whole genome shotgun (WGS) entry which is preliminary data.</text>
</comment>
<reference evidence="1" key="1">
    <citation type="journal article" date="2015" name="Nature">
        <title>Complex archaea that bridge the gap between prokaryotes and eukaryotes.</title>
        <authorList>
            <person name="Spang A."/>
            <person name="Saw J.H."/>
            <person name="Jorgensen S.L."/>
            <person name="Zaremba-Niedzwiedzka K."/>
            <person name="Martijn J."/>
            <person name="Lind A.E."/>
            <person name="van Eijk R."/>
            <person name="Schleper C."/>
            <person name="Guy L."/>
            <person name="Ettema T.J."/>
        </authorList>
    </citation>
    <scope>NUCLEOTIDE SEQUENCE</scope>
</reference>
<dbReference type="InterPro" id="IPR036866">
    <property type="entry name" value="RibonucZ/Hydroxyglut_hydro"/>
</dbReference>
<accession>A0A0F9F6J5</accession>
<gene>
    <name evidence="1" type="ORF">LCGC14_2342970</name>
</gene>